<organism evidence="1 2">
    <name type="scientific">Flavobacterium xueshanense</name>
    <dbReference type="NCBI Taxonomy" id="935223"/>
    <lineage>
        <taxon>Bacteria</taxon>
        <taxon>Pseudomonadati</taxon>
        <taxon>Bacteroidota</taxon>
        <taxon>Flavobacteriia</taxon>
        <taxon>Flavobacteriales</taxon>
        <taxon>Flavobacteriaceae</taxon>
        <taxon>Flavobacterium</taxon>
    </lineage>
</organism>
<sequence>MKENIFVFLLFAFTSAIFSQHNQLNLHSKVIYMEYKNYKSLKKSGNKVIDSIGFNIVKNDTLIIINGYDEKGIKVLYEEKDSIFLERYKRLVFNKKYQKKEERLKPRMKIWKDEVKIYFDKSVSHHNSKKLSEFINYLDKEIDSLKITVVKDKDNSNYFIYSIDGTNDINLDIRIQGNDGYYLLWNNKQNIYSCSLKINAKKNLNEEQVLTNLKVNFIRSLGYFYQELDYSDCNSYFSICKSDKKEFGKKDLEILKYHYSYGICKGTNLETFEKNHKDAKESIKKGNTKFYFIHSE</sequence>
<dbReference type="AlphaFoldDB" id="A0A1I2EXV4"/>
<dbReference type="EMBL" id="FONQ01000006">
    <property type="protein sequence ID" value="SFE97286.1"/>
    <property type="molecule type" value="Genomic_DNA"/>
</dbReference>
<proteinExistence type="predicted"/>
<protein>
    <submittedName>
        <fullName evidence="1">Uncharacterized protein</fullName>
    </submittedName>
</protein>
<dbReference type="RefSeq" id="WP_091204694.1">
    <property type="nucleotide sequence ID" value="NZ_FONQ01000006.1"/>
</dbReference>
<accession>A0A1I2EXV4</accession>
<gene>
    <name evidence="1" type="ORF">SAMN04488131_106164</name>
</gene>
<dbReference type="OrthoDB" id="1364450at2"/>
<name>A0A1I2EXV4_9FLAO</name>
<evidence type="ECO:0000313" key="1">
    <source>
        <dbReference type="EMBL" id="SFE97286.1"/>
    </source>
</evidence>
<keyword evidence="2" id="KW-1185">Reference proteome</keyword>
<evidence type="ECO:0000313" key="2">
    <source>
        <dbReference type="Proteomes" id="UP000198596"/>
    </source>
</evidence>
<reference evidence="2" key="1">
    <citation type="submission" date="2016-10" db="EMBL/GenBank/DDBJ databases">
        <authorList>
            <person name="Varghese N."/>
            <person name="Submissions S."/>
        </authorList>
    </citation>
    <scope>NUCLEOTIDE SEQUENCE [LARGE SCALE GENOMIC DNA]</scope>
    <source>
        <strain evidence="2">CGMCC 1.9227</strain>
    </source>
</reference>
<dbReference type="Proteomes" id="UP000198596">
    <property type="component" value="Unassembled WGS sequence"/>
</dbReference>